<evidence type="ECO:0000256" key="4">
    <source>
        <dbReference type="ARBA" id="ARBA00022741"/>
    </source>
</evidence>
<dbReference type="PANTHER" id="PTHR43079:SF1">
    <property type="entry name" value="CADMIUM_ZINC-TRANSPORTING ATPASE HMA1, CHLOROPLASTIC-RELATED"/>
    <property type="match status" value="1"/>
</dbReference>
<dbReference type="PRINTS" id="PR00119">
    <property type="entry name" value="CATATPASE"/>
</dbReference>
<keyword evidence="8" id="KW-1133">Transmembrane helix</keyword>
<comment type="caution">
    <text evidence="9">The sequence shown here is derived from an EMBL/GenBank/DDBJ whole genome shotgun (WGS) entry which is preliminary data.</text>
</comment>
<dbReference type="GO" id="GO:0046872">
    <property type="term" value="F:metal ion binding"/>
    <property type="evidence" value="ECO:0007669"/>
    <property type="project" value="UniProtKB-KW"/>
</dbReference>
<dbReference type="PROSITE" id="PS01229">
    <property type="entry name" value="COF_2"/>
    <property type="match status" value="1"/>
</dbReference>
<dbReference type="EMBL" id="JACHEH010000003">
    <property type="protein sequence ID" value="MBB6167730.1"/>
    <property type="molecule type" value="Genomic_DNA"/>
</dbReference>
<evidence type="ECO:0000313" key="9">
    <source>
        <dbReference type="EMBL" id="MBB6167730.1"/>
    </source>
</evidence>
<dbReference type="GO" id="GO:0016020">
    <property type="term" value="C:membrane"/>
    <property type="evidence" value="ECO:0007669"/>
    <property type="project" value="UniProtKB-SubCell"/>
</dbReference>
<accession>A0A841K6P0</accession>
<dbReference type="GO" id="GO:0016887">
    <property type="term" value="F:ATP hydrolysis activity"/>
    <property type="evidence" value="ECO:0007669"/>
    <property type="project" value="InterPro"/>
</dbReference>
<keyword evidence="4" id="KW-0547">Nucleotide-binding</keyword>
<evidence type="ECO:0000256" key="2">
    <source>
        <dbReference type="ARBA" id="ARBA00006024"/>
    </source>
</evidence>
<protein>
    <submittedName>
        <fullName evidence="9">Cation transport ATPase</fullName>
    </submittedName>
</protein>
<organism evidence="9 10">
    <name type="scientific">Chelatococcus composti</name>
    <dbReference type="NCBI Taxonomy" id="1743235"/>
    <lineage>
        <taxon>Bacteria</taxon>
        <taxon>Pseudomonadati</taxon>
        <taxon>Pseudomonadota</taxon>
        <taxon>Alphaproteobacteria</taxon>
        <taxon>Hyphomicrobiales</taxon>
        <taxon>Chelatococcaceae</taxon>
        <taxon>Chelatococcus</taxon>
    </lineage>
</organism>
<dbReference type="Pfam" id="PF00702">
    <property type="entry name" value="Hydrolase"/>
    <property type="match status" value="1"/>
</dbReference>
<proteinExistence type="inferred from homology"/>
<dbReference type="AlphaFoldDB" id="A0A841K6P0"/>
<comment type="subcellular location">
    <subcellularLocation>
        <location evidence="1">Membrane</location>
        <topology evidence="1">Multi-pass membrane protein</topology>
    </subcellularLocation>
</comment>
<evidence type="ECO:0000256" key="6">
    <source>
        <dbReference type="ARBA" id="ARBA00022842"/>
    </source>
</evidence>
<comment type="similarity">
    <text evidence="2">Belongs to the cation transport ATPase (P-type) (TC 3.A.3) family. Type IB subfamily.</text>
</comment>
<dbReference type="Gene3D" id="3.40.50.1000">
    <property type="entry name" value="HAD superfamily/HAD-like"/>
    <property type="match status" value="1"/>
</dbReference>
<keyword evidence="10" id="KW-1185">Reference proteome</keyword>
<name>A0A841K6P0_9HYPH</name>
<keyword evidence="8" id="KW-0472">Membrane</keyword>
<evidence type="ECO:0000256" key="5">
    <source>
        <dbReference type="ARBA" id="ARBA00022840"/>
    </source>
</evidence>
<evidence type="ECO:0000256" key="3">
    <source>
        <dbReference type="ARBA" id="ARBA00022723"/>
    </source>
</evidence>
<dbReference type="InterPro" id="IPR051949">
    <property type="entry name" value="Cation_Transport_ATPase"/>
</dbReference>
<keyword evidence="6" id="KW-0460">Magnesium</keyword>
<evidence type="ECO:0000256" key="1">
    <source>
        <dbReference type="ARBA" id="ARBA00004141"/>
    </source>
</evidence>
<dbReference type="InterPro" id="IPR023214">
    <property type="entry name" value="HAD_sf"/>
</dbReference>
<dbReference type="PANTHER" id="PTHR43079">
    <property type="entry name" value="PROBABLE CADMIUM/ZINC-TRANSPORTING ATPASE HMA1"/>
    <property type="match status" value="1"/>
</dbReference>
<dbReference type="Proteomes" id="UP000588017">
    <property type="component" value="Unassembled WGS sequence"/>
</dbReference>
<keyword evidence="3" id="KW-0479">Metal-binding</keyword>
<dbReference type="NCBIfam" id="TIGR01494">
    <property type="entry name" value="ATPase_P-type"/>
    <property type="match status" value="1"/>
</dbReference>
<keyword evidence="7" id="KW-1278">Translocase</keyword>
<feature type="transmembrane region" description="Helical" evidence="8">
    <location>
        <begin position="110"/>
        <end position="127"/>
    </location>
</feature>
<sequence length="194" mass="20711">MMTGDRRPVALRIGEELGLKPEEIHADMLPEDKVRMAGELAARGKVAFVGDGVNDAAALARADVGIAMGAAGSDVALQAADVALLSEDMGRLAEAHRLARRTARIIRQNLAFAMGAMVILVTGALFFELPLPLAVIGHEGGTVLVVLNGLRLLRDPIRRNENKSASPDQVVTVDSISAPVQRHAYRRKIPRRAG</sequence>
<gene>
    <name evidence="9" type="ORF">HNQ73_001353</name>
</gene>
<keyword evidence="5" id="KW-0067">ATP-binding</keyword>
<evidence type="ECO:0000256" key="7">
    <source>
        <dbReference type="ARBA" id="ARBA00022967"/>
    </source>
</evidence>
<reference evidence="9 10" key="1">
    <citation type="submission" date="2020-08" db="EMBL/GenBank/DDBJ databases">
        <title>Genomic Encyclopedia of Type Strains, Phase IV (KMG-IV): sequencing the most valuable type-strain genomes for metagenomic binning, comparative biology and taxonomic classification.</title>
        <authorList>
            <person name="Goeker M."/>
        </authorList>
    </citation>
    <scope>NUCLEOTIDE SEQUENCE [LARGE SCALE GENOMIC DNA]</scope>
    <source>
        <strain evidence="9 10">DSM 101465</strain>
    </source>
</reference>
<dbReference type="GO" id="GO:0005524">
    <property type="term" value="F:ATP binding"/>
    <property type="evidence" value="ECO:0007669"/>
    <property type="project" value="UniProtKB-KW"/>
</dbReference>
<evidence type="ECO:0000313" key="10">
    <source>
        <dbReference type="Proteomes" id="UP000588017"/>
    </source>
</evidence>
<dbReference type="InterPro" id="IPR001757">
    <property type="entry name" value="P_typ_ATPase"/>
</dbReference>
<dbReference type="InterPro" id="IPR036412">
    <property type="entry name" value="HAD-like_sf"/>
</dbReference>
<dbReference type="SUPFAM" id="SSF56784">
    <property type="entry name" value="HAD-like"/>
    <property type="match status" value="1"/>
</dbReference>
<evidence type="ECO:0000256" key="8">
    <source>
        <dbReference type="SAM" id="Phobius"/>
    </source>
</evidence>
<keyword evidence="8" id="KW-0812">Transmembrane</keyword>
<feature type="transmembrane region" description="Helical" evidence="8">
    <location>
        <begin position="133"/>
        <end position="153"/>
    </location>
</feature>